<dbReference type="OMA" id="PRLYINE"/>
<dbReference type="EMBL" id="JABSTR010000002">
    <property type="protein sequence ID" value="KAH9364395.1"/>
    <property type="molecule type" value="Genomic_DNA"/>
</dbReference>
<protein>
    <recommendedName>
        <fullName evidence="1">FP protein C-terminal domain-containing protein</fullName>
    </recommendedName>
</protein>
<organism evidence="2 3">
    <name type="scientific">Haemaphysalis longicornis</name>
    <name type="common">Bush tick</name>
    <dbReference type="NCBI Taxonomy" id="44386"/>
    <lineage>
        <taxon>Eukaryota</taxon>
        <taxon>Metazoa</taxon>
        <taxon>Ecdysozoa</taxon>
        <taxon>Arthropoda</taxon>
        <taxon>Chelicerata</taxon>
        <taxon>Arachnida</taxon>
        <taxon>Acari</taxon>
        <taxon>Parasitiformes</taxon>
        <taxon>Ixodida</taxon>
        <taxon>Ixodoidea</taxon>
        <taxon>Ixodidae</taxon>
        <taxon>Haemaphysalinae</taxon>
        <taxon>Haemaphysalis</taxon>
    </lineage>
</organism>
<gene>
    <name evidence="2" type="ORF">HPB48_012132</name>
</gene>
<sequence>MSTVKRETWCCQPCRSDSGASADTDALSGDNSFAKQFSAVNERLDSLVSTVERLATKLEDLLSLKTAVVEIQESIEHLSAKYDTVVATMNANKADIAVLNAHAQSVTTAVDDHAESLYQLTTELNQVEQYTRRCNFEIHGLAVQPKENLSSFVCDLALKLDLTNFSTTDIAAVHRLPSGPNKIPPVLVQVHKVSTKEQWIGARTKLPELAEEETFPRLYINENLTRANKELFRLARLKGKEKGFKFVWTRNGRVLARKEEGRPIVHIDSKADLDFIV</sequence>
<reference evidence="2 3" key="1">
    <citation type="journal article" date="2020" name="Cell">
        <title>Large-Scale Comparative Analyses of Tick Genomes Elucidate Their Genetic Diversity and Vector Capacities.</title>
        <authorList>
            <consortium name="Tick Genome and Microbiome Consortium (TIGMIC)"/>
            <person name="Jia N."/>
            <person name="Wang J."/>
            <person name="Shi W."/>
            <person name="Du L."/>
            <person name="Sun Y."/>
            <person name="Zhan W."/>
            <person name="Jiang J.F."/>
            <person name="Wang Q."/>
            <person name="Zhang B."/>
            <person name="Ji P."/>
            <person name="Bell-Sakyi L."/>
            <person name="Cui X.M."/>
            <person name="Yuan T.T."/>
            <person name="Jiang B.G."/>
            <person name="Yang W.F."/>
            <person name="Lam T.T."/>
            <person name="Chang Q.C."/>
            <person name="Ding S.J."/>
            <person name="Wang X.J."/>
            <person name="Zhu J.G."/>
            <person name="Ruan X.D."/>
            <person name="Zhao L."/>
            <person name="Wei J.T."/>
            <person name="Ye R.Z."/>
            <person name="Que T.C."/>
            <person name="Du C.H."/>
            <person name="Zhou Y.H."/>
            <person name="Cheng J.X."/>
            <person name="Dai P.F."/>
            <person name="Guo W.B."/>
            <person name="Han X.H."/>
            <person name="Huang E.J."/>
            <person name="Li L.F."/>
            <person name="Wei W."/>
            <person name="Gao Y.C."/>
            <person name="Liu J.Z."/>
            <person name="Shao H.Z."/>
            <person name="Wang X."/>
            <person name="Wang C.C."/>
            <person name="Yang T.C."/>
            <person name="Huo Q.B."/>
            <person name="Li W."/>
            <person name="Chen H.Y."/>
            <person name="Chen S.E."/>
            <person name="Zhou L.G."/>
            <person name="Ni X.B."/>
            <person name="Tian J.H."/>
            <person name="Sheng Y."/>
            <person name="Liu T."/>
            <person name="Pan Y.S."/>
            <person name="Xia L.Y."/>
            <person name="Li J."/>
            <person name="Zhao F."/>
            <person name="Cao W.C."/>
        </authorList>
    </citation>
    <scope>NUCLEOTIDE SEQUENCE [LARGE SCALE GENOMIC DNA]</scope>
    <source>
        <strain evidence="2">HaeL-2018</strain>
    </source>
</reference>
<dbReference type="Proteomes" id="UP000821853">
    <property type="component" value="Chromosome 10"/>
</dbReference>
<dbReference type="VEuPathDB" id="VectorBase:HLOH_040497"/>
<comment type="caution">
    <text evidence="2">The sequence shown here is derived from an EMBL/GenBank/DDBJ whole genome shotgun (WGS) entry which is preliminary data.</text>
</comment>
<dbReference type="OrthoDB" id="5960234at2759"/>
<evidence type="ECO:0000313" key="2">
    <source>
        <dbReference type="EMBL" id="KAH9364395.1"/>
    </source>
</evidence>
<feature type="domain" description="FP protein C-terminal" evidence="1">
    <location>
        <begin position="225"/>
        <end position="275"/>
    </location>
</feature>
<proteinExistence type="predicted"/>
<evidence type="ECO:0000313" key="3">
    <source>
        <dbReference type="Proteomes" id="UP000821853"/>
    </source>
</evidence>
<dbReference type="Pfam" id="PF25298">
    <property type="entry name" value="Baculo_FP_2nd"/>
    <property type="match status" value="1"/>
</dbReference>
<dbReference type="InterPro" id="IPR057251">
    <property type="entry name" value="FP_C"/>
</dbReference>
<keyword evidence="3" id="KW-1185">Reference proteome</keyword>
<accession>A0A9J6FNE6</accession>
<name>A0A9J6FNE6_HAELO</name>
<dbReference type="AlphaFoldDB" id="A0A9J6FNE6"/>
<evidence type="ECO:0000259" key="1">
    <source>
        <dbReference type="Pfam" id="PF25298"/>
    </source>
</evidence>